<evidence type="ECO:0000313" key="3">
    <source>
        <dbReference type="Proteomes" id="UP000657574"/>
    </source>
</evidence>
<reference evidence="2" key="2">
    <citation type="submission" date="2020-09" db="EMBL/GenBank/DDBJ databases">
        <authorList>
            <person name="Sun Q."/>
            <person name="Ohkuma M."/>
        </authorList>
    </citation>
    <scope>NUCLEOTIDE SEQUENCE</scope>
    <source>
        <strain evidence="2">JCM 3086</strain>
    </source>
</reference>
<proteinExistence type="predicted"/>
<sequence length="400" mass="44238">MRPLDGLVVLEMGQYIAAPYCAMMLADLGADVIKIERPGKGDPRRSYDPLIEDENGRLSGGFLSYNRNKRSVTLDLATHEGQTLYKRLAAKADVIIENLRPGAVDRLGIGYDALRQANPALIYCAISGYGRSPRRRGVYADRPAFDTAIQAMAGLMAITGEPGGPPLPTITGFADLFTAVHAACSVLASLQGRAHTGRGTFVDQSMYDSTASLIERELMLWDFTRQERRRGVDGYAPLGCLETSDGHIALIIPTDEMWRRMCRAIDREDLLNHPKLDSVLARAENFSTLVRPEAERWTRSRTRQEVVSHFSECGLPAGVVQTIPEVYDCPHLAARDMFLDVHDAHAGKRRMIRTPALLDGYELPRPASAPQLGADNDDVLRQMADATPHDLMRWRQAGVI</sequence>
<dbReference type="Gene3D" id="3.30.1540.10">
    <property type="entry name" value="formyl-coa transferase, domain 3"/>
    <property type="match status" value="1"/>
</dbReference>
<comment type="caution">
    <text evidence="2">The sequence shown here is derived from an EMBL/GenBank/DDBJ whole genome shotgun (WGS) entry which is preliminary data.</text>
</comment>
<dbReference type="Pfam" id="PF02515">
    <property type="entry name" value="CoA_transf_3"/>
    <property type="match status" value="1"/>
</dbReference>
<dbReference type="InterPro" id="IPR050483">
    <property type="entry name" value="CoA-transferase_III_domain"/>
</dbReference>
<organism evidence="2 3">
    <name type="scientific">Streptomyces brasiliensis</name>
    <dbReference type="NCBI Taxonomy" id="1954"/>
    <lineage>
        <taxon>Bacteria</taxon>
        <taxon>Bacillati</taxon>
        <taxon>Actinomycetota</taxon>
        <taxon>Actinomycetes</taxon>
        <taxon>Kitasatosporales</taxon>
        <taxon>Streptomycetaceae</taxon>
        <taxon>Streptomyces</taxon>
    </lineage>
</organism>
<dbReference type="Gene3D" id="3.40.50.10540">
    <property type="entry name" value="Crotonobetainyl-coa:carnitine coa-transferase, domain 1"/>
    <property type="match status" value="1"/>
</dbReference>
<name>A0A917P402_9ACTN</name>
<dbReference type="EMBL" id="BMQA01000064">
    <property type="protein sequence ID" value="GGJ60534.1"/>
    <property type="molecule type" value="Genomic_DNA"/>
</dbReference>
<dbReference type="SUPFAM" id="SSF89796">
    <property type="entry name" value="CoA-transferase family III (CaiB/BaiF)"/>
    <property type="match status" value="1"/>
</dbReference>
<keyword evidence="1 2" id="KW-0808">Transferase</keyword>
<dbReference type="RefSeq" id="WP_189316587.1">
    <property type="nucleotide sequence ID" value="NZ_BMQA01000064.1"/>
</dbReference>
<gene>
    <name evidence="2" type="ORF">GCM10010121_083920</name>
</gene>
<dbReference type="InterPro" id="IPR023606">
    <property type="entry name" value="CoA-Trfase_III_dom_1_sf"/>
</dbReference>
<accession>A0A917P402</accession>
<protein>
    <submittedName>
        <fullName evidence="2">CoA transferase</fullName>
    </submittedName>
</protein>
<dbReference type="PANTHER" id="PTHR48207:SF3">
    <property type="entry name" value="SUCCINATE--HYDROXYMETHYLGLUTARATE COA-TRANSFERASE"/>
    <property type="match status" value="1"/>
</dbReference>
<dbReference type="InterPro" id="IPR003673">
    <property type="entry name" value="CoA-Trfase_fam_III"/>
</dbReference>
<reference evidence="2" key="1">
    <citation type="journal article" date="2014" name="Int. J. Syst. Evol. Microbiol.">
        <title>Complete genome sequence of Corynebacterium casei LMG S-19264T (=DSM 44701T), isolated from a smear-ripened cheese.</title>
        <authorList>
            <consortium name="US DOE Joint Genome Institute (JGI-PGF)"/>
            <person name="Walter F."/>
            <person name="Albersmeier A."/>
            <person name="Kalinowski J."/>
            <person name="Ruckert C."/>
        </authorList>
    </citation>
    <scope>NUCLEOTIDE SEQUENCE</scope>
    <source>
        <strain evidence="2">JCM 3086</strain>
    </source>
</reference>
<dbReference type="Proteomes" id="UP000657574">
    <property type="component" value="Unassembled WGS sequence"/>
</dbReference>
<dbReference type="GO" id="GO:0008410">
    <property type="term" value="F:CoA-transferase activity"/>
    <property type="evidence" value="ECO:0007669"/>
    <property type="project" value="TreeGrafter"/>
</dbReference>
<evidence type="ECO:0000313" key="2">
    <source>
        <dbReference type="EMBL" id="GGJ60534.1"/>
    </source>
</evidence>
<dbReference type="InterPro" id="IPR044855">
    <property type="entry name" value="CoA-Trfase_III_dom3_sf"/>
</dbReference>
<dbReference type="PANTHER" id="PTHR48207">
    <property type="entry name" value="SUCCINATE--HYDROXYMETHYLGLUTARATE COA-TRANSFERASE"/>
    <property type="match status" value="1"/>
</dbReference>
<evidence type="ECO:0000256" key="1">
    <source>
        <dbReference type="ARBA" id="ARBA00022679"/>
    </source>
</evidence>
<keyword evidence="3" id="KW-1185">Reference proteome</keyword>
<dbReference type="AlphaFoldDB" id="A0A917P402"/>